<dbReference type="OrthoDB" id="1856718at2759"/>
<dbReference type="Proteomes" id="UP000274756">
    <property type="component" value="Unassembled WGS sequence"/>
</dbReference>
<evidence type="ECO:0000256" key="2">
    <source>
        <dbReference type="ARBA" id="ARBA00001974"/>
    </source>
</evidence>
<sequence>MISTRKTLGSTTLILYGSQTGTAEELAGRLSKDIMRYGKKAILLDPEEMNVEEFSHIAEIPNAFIILCMATYGEGNPTDNAQELHEYISNNEMDLSGVRYAIFGLGNKTYEHYNEMGKFFDRKLEEFGATRIYELGLGDDDGNLEEDFMRWREGFWPAVIQSFGWELSNEIGSERQYRCEFVTEPSTVLFTGEYGFIGAFTKQRPPFDSKNPFLATIAVNRELHKEKSERSCRHIEFDTSAARIRYEAGDHLGVFPENNKLLVEELCNLLNANMNEALLLINLDEESSKRNPFPCPCTIRTAFTHYVDICAPVKSHVLKAISEYTTDEEQKQKLVLMSTPNEEGLKAYSNFIQKERRSIIDVLRYFNKCKPPVDHLLELLPRLQYMIGDRLIKGVCTNYLLTKMESEKIPIFVRKSTVRLPHKLSTPVIMIGPGTGLAPFRGFLQERSWQKQQGKEIGPISLYFGCRYPDHDFIYEEELKQFVTSGILSELHLAFSRIGEKKVYVQHKLWENREAVWHSVENSAHIYVCGDARNMARDVQATFIKIFMQVGQKSESEAHKLFKELERQRRYQADNL</sequence>
<evidence type="ECO:0000259" key="10">
    <source>
        <dbReference type="PROSITE" id="PS51384"/>
    </source>
</evidence>
<dbReference type="Gene3D" id="3.40.50.80">
    <property type="entry name" value="Nucleotide-binding domain of ferredoxin-NADP reductase (FNR) module"/>
    <property type="match status" value="1"/>
</dbReference>
<dbReference type="STRING" id="318479.A0A158Q432"/>
<organism evidence="12 14">
    <name type="scientific">Dracunculus medinensis</name>
    <name type="common">Guinea worm</name>
    <dbReference type="NCBI Taxonomy" id="318479"/>
    <lineage>
        <taxon>Eukaryota</taxon>
        <taxon>Metazoa</taxon>
        <taxon>Ecdysozoa</taxon>
        <taxon>Nematoda</taxon>
        <taxon>Chromadorea</taxon>
        <taxon>Rhabditida</taxon>
        <taxon>Spirurina</taxon>
        <taxon>Dracunculoidea</taxon>
        <taxon>Dracunculidae</taxon>
        <taxon>Dracunculus</taxon>
    </lineage>
</organism>
<dbReference type="InterPro" id="IPR039261">
    <property type="entry name" value="FNR_nucleotide-bd"/>
</dbReference>
<dbReference type="GO" id="GO:0005829">
    <property type="term" value="C:cytosol"/>
    <property type="evidence" value="ECO:0007669"/>
    <property type="project" value="TreeGrafter"/>
</dbReference>
<dbReference type="Gene3D" id="1.20.990.10">
    <property type="entry name" value="NADPH-cytochrome p450 Reductase, Chain A, domain 3"/>
    <property type="match status" value="1"/>
</dbReference>
<dbReference type="InterPro" id="IPR003097">
    <property type="entry name" value="CysJ-like_FAD-binding"/>
</dbReference>
<keyword evidence="13" id="KW-1185">Reference proteome</keyword>
<gene>
    <name evidence="11" type="ORF">DME_LOCUS7894</name>
</gene>
<dbReference type="InterPro" id="IPR023173">
    <property type="entry name" value="NADPH_Cyt_P450_Rdtase_alpha"/>
</dbReference>
<dbReference type="FunFam" id="1.20.990.10:FF:000001">
    <property type="entry name" value="NADPH--cytochrome P450 reductase"/>
    <property type="match status" value="1"/>
</dbReference>
<comment type="cofactor">
    <cofactor evidence="2">
        <name>FAD</name>
        <dbReference type="ChEBI" id="CHEBI:57692"/>
    </cofactor>
</comment>
<comment type="cofactor">
    <cofactor evidence="1">
        <name>FMN</name>
        <dbReference type="ChEBI" id="CHEBI:58210"/>
    </cofactor>
</comment>
<protein>
    <recommendedName>
        <fullName evidence="8">NADPH--hemoprotein reductase</fullName>
        <ecNumber evidence="8">1.6.2.4</ecNumber>
    </recommendedName>
</protein>
<evidence type="ECO:0000256" key="4">
    <source>
        <dbReference type="ARBA" id="ARBA00022643"/>
    </source>
</evidence>
<accession>A0A158Q432</accession>
<dbReference type="PANTHER" id="PTHR19384:SF17">
    <property type="entry name" value="NADPH--CYTOCHROME P450 REDUCTASE"/>
    <property type="match status" value="1"/>
</dbReference>
<dbReference type="PRINTS" id="PR00371">
    <property type="entry name" value="FPNCR"/>
</dbReference>
<dbReference type="Gene3D" id="2.40.30.10">
    <property type="entry name" value="Translation factors"/>
    <property type="match status" value="1"/>
</dbReference>
<keyword evidence="5" id="KW-0274">FAD</keyword>
<dbReference type="WBParaSite" id="DME_0000388901-mRNA-1">
    <property type="protein sequence ID" value="DME_0000388901-mRNA-1"/>
    <property type="gene ID" value="DME_0000388901"/>
</dbReference>
<dbReference type="Pfam" id="PF00667">
    <property type="entry name" value="FAD_binding_1"/>
    <property type="match status" value="1"/>
</dbReference>
<dbReference type="AlphaFoldDB" id="A0A158Q432"/>
<dbReference type="PROSITE" id="PS51384">
    <property type="entry name" value="FAD_FR"/>
    <property type="match status" value="1"/>
</dbReference>
<evidence type="ECO:0000256" key="6">
    <source>
        <dbReference type="ARBA" id="ARBA00022857"/>
    </source>
</evidence>
<dbReference type="EC" id="1.6.2.4" evidence="8"/>
<feature type="domain" description="Flavodoxin-like" evidence="9">
    <location>
        <begin position="12"/>
        <end position="156"/>
    </location>
</feature>
<dbReference type="GO" id="GO:0010181">
    <property type="term" value="F:FMN binding"/>
    <property type="evidence" value="ECO:0007669"/>
    <property type="project" value="InterPro"/>
</dbReference>
<evidence type="ECO:0000256" key="5">
    <source>
        <dbReference type="ARBA" id="ARBA00022827"/>
    </source>
</evidence>
<reference evidence="14" key="1">
    <citation type="submission" date="2016-04" db="UniProtKB">
        <authorList>
            <consortium name="WormBaseParasite"/>
        </authorList>
    </citation>
    <scope>IDENTIFICATION</scope>
</reference>
<dbReference type="SUPFAM" id="SSF63380">
    <property type="entry name" value="Riboflavin synthase domain-like"/>
    <property type="match status" value="1"/>
</dbReference>
<dbReference type="InterPro" id="IPR001709">
    <property type="entry name" value="Flavoprot_Pyr_Nucl_cyt_Rdtase"/>
</dbReference>
<dbReference type="InterPro" id="IPR029039">
    <property type="entry name" value="Flavoprotein-like_sf"/>
</dbReference>
<evidence type="ECO:0000313" key="13">
    <source>
        <dbReference type="Proteomes" id="UP000274756"/>
    </source>
</evidence>
<dbReference type="Gene3D" id="3.40.50.360">
    <property type="match status" value="1"/>
</dbReference>
<dbReference type="Pfam" id="PF00258">
    <property type="entry name" value="Flavodoxin_1"/>
    <property type="match status" value="1"/>
</dbReference>
<evidence type="ECO:0000313" key="14">
    <source>
        <dbReference type="WBParaSite" id="DME_0000388901-mRNA-1"/>
    </source>
</evidence>
<evidence type="ECO:0000256" key="8">
    <source>
        <dbReference type="ARBA" id="ARBA00023797"/>
    </source>
</evidence>
<evidence type="ECO:0000256" key="7">
    <source>
        <dbReference type="ARBA" id="ARBA00023002"/>
    </source>
</evidence>
<keyword evidence="7" id="KW-0560">Oxidoreductase</keyword>
<keyword evidence="6" id="KW-0521">NADP</keyword>
<dbReference type="PANTHER" id="PTHR19384">
    <property type="entry name" value="NITRIC OXIDE SYNTHASE-RELATED"/>
    <property type="match status" value="1"/>
</dbReference>
<dbReference type="SUPFAM" id="SSF52218">
    <property type="entry name" value="Flavoproteins"/>
    <property type="match status" value="1"/>
</dbReference>
<evidence type="ECO:0000313" key="12">
    <source>
        <dbReference type="Proteomes" id="UP000038040"/>
    </source>
</evidence>
<dbReference type="PRINTS" id="PR00369">
    <property type="entry name" value="FLAVODOXIN"/>
</dbReference>
<evidence type="ECO:0000256" key="3">
    <source>
        <dbReference type="ARBA" id="ARBA00022630"/>
    </source>
</evidence>
<dbReference type="EMBL" id="UYYG01001164">
    <property type="protein sequence ID" value="VDN57921.1"/>
    <property type="molecule type" value="Genomic_DNA"/>
</dbReference>
<keyword evidence="3" id="KW-0285">Flavoprotein</keyword>
<dbReference type="PROSITE" id="PS50902">
    <property type="entry name" value="FLAVODOXIN_LIKE"/>
    <property type="match status" value="1"/>
</dbReference>
<reference evidence="11 13" key="2">
    <citation type="submission" date="2018-11" db="EMBL/GenBank/DDBJ databases">
        <authorList>
            <consortium name="Pathogen Informatics"/>
        </authorList>
    </citation>
    <scope>NUCLEOTIDE SEQUENCE [LARGE SCALE GENOMIC DNA]</scope>
</reference>
<evidence type="ECO:0000259" key="9">
    <source>
        <dbReference type="PROSITE" id="PS50902"/>
    </source>
</evidence>
<dbReference type="GO" id="GO:0009725">
    <property type="term" value="P:response to hormone"/>
    <property type="evidence" value="ECO:0007669"/>
    <property type="project" value="TreeGrafter"/>
</dbReference>
<dbReference type="FunFam" id="3.40.50.360:FF:000036">
    <property type="entry name" value="NADPH--cytochrome P450 reductase"/>
    <property type="match status" value="1"/>
</dbReference>
<name>A0A158Q432_DRAME</name>
<dbReference type="Pfam" id="PF00175">
    <property type="entry name" value="NAD_binding_1"/>
    <property type="match status" value="1"/>
</dbReference>
<dbReference type="InterPro" id="IPR017927">
    <property type="entry name" value="FAD-bd_FR_type"/>
</dbReference>
<dbReference type="InterPro" id="IPR008254">
    <property type="entry name" value="Flavodoxin/NO_synth"/>
</dbReference>
<evidence type="ECO:0000256" key="1">
    <source>
        <dbReference type="ARBA" id="ARBA00001917"/>
    </source>
</evidence>
<dbReference type="Proteomes" id="UP000038040">
    <property type="component" value="Unplaced"/>
</dbReference>
<proteinExistence type="predicted"/>
<evidence type="ECO:0000313" key="11">
    <source>
        <dbReference type="EMBL" id="VDN57921.1"/>
    </source>
</evidence>
<dbReference type="InterPro" id="IPR017938">
    <property type="entry name" value="Riboflavin_synthase-like_b-brl"/>
</dbReference>
<dbReference type="InterPro" id="IPR001094">
    <property type="entry name" value="Flavdoxin-like"/>
</dbReference>
<feature type="domain" description="FAD-binding FR-type" evidence="10">
    <location>
        <begin position="210"/>
        <end position="421"/>
    </location>
</feature>
<dbReference type="FunFam" id="3.40.50.80:FF:000001">
    <property type="entry name" value="NADPH--cytochrome P450 reductase 1"/>
    <property type="match status" value="1"/>
</dbReference>
<dbReference type="GO" id="GO:0050660">
    <property type="term" value="F:flavin adenine dinucleotide binding"/>
    <property type="evidence" value="ECO:0007669"/>
    <property type="project" value="TreeGrafter"/>
</dbReference>
<dbReference type="GO" id="GO:0003958">
    <property type="term" value="F:NADPH-hemoprotein reductase activity"/>
    <property type="evidence" value="ECO:0007669"/>
    <property type="project" value="UniProtKB-EC"/>
</dbReference>
<dbReference type="InterPro" id="IPR001433">
    <property type="entry name" value="OxRdtase_FAD/NAD-bd"/>
</dbReference>
<dbReference type="SUPFAM" id="SSF52343">
    <property type="entry name" value="Ferredoxin reductase-like, C-terminal NADP-linked domain"/>
    <property type="match status" value="1"/>
</dbReference>
<keyword evidence="4" id="KW-0288">FMN</keyword>